<sequence>MKRKSTLERYFKRAKDFAVTLVSIPYGSSLGIAY</sequence>
<protein>
    <submittedName>
        <fullName evidence="1">Uncharacterized protein</fullName>
    </submittedName>
</protein>
<evidence type="ECO:0000313" key="1">
    <source>
        <dbReference type="EMBL" id="MDQ0150947.1"/>
    </source>
</evidence>
<accession>A0ABT9UX97</accession>
<organism evidence="1 2">
    <name type="scientific">Eubacterium multiforme</name>
    <dbReference type="NCBI Taxonomy" id="83339"/>
    <lineage>
        <taxon>Bacteria</taxon>
        <taxon>Bacillati</taxon>
        <taxon>Bacillota</taxon>
        <taxon>Clostridia</taxon>
        <taxon>Eubacteriales</taxon>
        <taxon>Eubacteriaceae</taxon>
        <taxon>Eubacterium</taxon>
    </lineage>
</organism>
<comment type="caution">
    <text evidence="1">The sequence shown here is derived from an EMBL/GenBank/DDBJ whole genome shotgun (WGS) entry which is preliminary data.</text>
</comment>
<dbReference type="EMBL" id="JAUSUF010000014">
    <property type="protein sequence ID" value="MDQ0150947.1"/>
    <property type="molecule type" value="Genomic_DNA"/>
</dbReference>
<proteinExistence type="predicted"/>
<dbReference type="Proteomes" id="UP001228504">
    <property type="component" value="Unassembled WGS sequence"/>
</dbReference>
<name>A0ABT9UX97_9FIRM</name>
<gene>
    <name evidence="1" type="ORF">J2S18_002921</name>
</gene>
<reference evidence="1 2" key="1">
    <citation type="submission" date="2023-07" db="EMBL/GenBank/DDBJ databases">
        <title>Genomic Encyclopedia of Type Strains, Phase IV (KMG-IV): sequencing the most valuable type-strain genomes for metagenomic binning, comparative biology and taxonomic classification.</title>
        <authorList>
            <person name="Goeker M."/>
        </authorList>
    </citation>
    <scope>NUCLEOTIDE SEQUENCE [LARGE SCALE GENOMIC DNA]</scope>
    <source>
        <strain evidence="1 2">DSM 20694</strain>
    </source>
</reference>
<keyword evidence="2" id="KW-1185">Reference proteome</keyword>
<evidence type="ECO:0000313" key="2">
    <source>
        <dbReference type="Proteomes" id="UP001228504"/>
    </source>
</evidence>